<dbReference type="SMART" id="SM00829">
    <property type="entry name" value="PKS_ER"/>
    <property type="match status" value="1"/>
</dbReference>
<dbReference type="EMBL" id="JAEPWM010000021">
    <property type="protein sequence ID" value="MBK6009466.1"/>
    <property type="molecule type" value="Genomic_DNA"/>
</dbReference>
<evidence type="ECO:0000256" key="3">
    <source>
        <dbReference type="ARBA" id="ARBA00013190"/>
    </source>
</evidence>
<dbReference type="Pfam" id="PF00107">
    <property type="entry name" value="ADH_zinc_N"/>
    <property type="match status" value="1"/>
</dbReference>
<dbReference type="InterPro" id="IPR002328">
    <property type="entry name" value="ADH_Zn_CS"/>
</dbReference>
<evidence type="ECO:0000256" key="5">
    <source>
        <dbReference type="ARBA" id="ARBA00022833"/>
    </source>
</evidence>
<dbReference type="Gene3D" id="3.90.180.10">
    <property type="entry name" value="Medium-chain alcohol dehydrogenases, catalytic domain"/>
    <property type="match status" value="1"/>
</dbReference>
<evidence type="ECO:0000256" key="7">
    <source>
        <dbReference type="RuleBase" id="RU361277"/>
    </source>
</evidence>
<comment type="caution">
    <text evidence="9">The sequence shown here is derived from an EMBL/GenBank/DDBJ whole genome shotgun (WGS) entry which is preliminary data.</text>
</comment>
<dbReference type="CDD" id="cd08240">
    <property type="entry name" value="6_hydroxyhexanoate_dh_like"/>
    <property type="match status" value="1"/>
</dbReference>
<dbReference type="GO" id="GO:0004022">
    <property type="term" value="F:alcohol dehydrogenase (NAD+) activity"/>
    <property type="evidence" value="ECO:0007669"/>
    <property type="project" value="UniProtKB-EC"/>
</dbReference>
<dbReference type="InterPro" id="IPR013154">
    <property type="entry name" value="ADH-like_N"/>
</dbReference>
<accession>A0A934TYL4</accession>
<sequence>MQMTSYQVESFGKPLVQALRELPQPAGAEVVLRITRCGVCHSDLHMQDGFFDLGGGQKLDVARTVQPPRTLGHEIVGTVVAAGADARGVRVGERRIAFPWIGCGQCALCASGQEHLCSTPRNLGVSRDGGFATHVIVPHERYLVDPGSLSDEQACTYACAGLTAYSALRKVGRLRPEETLLVLGAGGVGLSGVRLAQHLCGVAPVVAEPDHAKWELARAAGARDVIDPTDPAALKALMKATSGGAAAVVDFVGSGNSFGFGFGALRKGGRMVCVGLLGGATPIVPALVSLKAVSVTGSYVGSLQELQELVELGRAGGLPELPLVLRPLADANAALDDLRAGKVRGRTVLCA</sequence>
<protein>
    <recommendedName>
        <fullName evidence="3">alcohol dehydrogenase</fullName>
        <ecNumber evidence="3">1.1.1.1</ecNumber>
    </recommendedName>
</protein>
<keyword evidence="5 7" id="KW-0862">Zinc</keyword>
<evidence type="ECO:0000313" key="10">
    <source>
        <dbReference type="Proteomes" id="UP000630528"/>
    </source>
</evidence>
<reference evidence="9" key="2">
    <citation type="submission" date="2021-01" db="EMBL/GenBank/DDBJ databases">
        <authorList>
            <person name="Kang M."/>
        </authorList>
    </citation>
    <scope>NUCLEOTIDE SEQUENCE</scope>
    <source>
        <strain evidence="9">KACC 17527</strain>
    </source>
</reference>
<dbReference type="EC" id="1.1.1.1" evidence="3"/>
<feature type="domain" description="Enoyl reductase (ER)" evidence="8">
    <location>
        <begin position="6"/>
        <end position="349"/>
    </location>
</feature>
<dbReference type="SUPFAM" id="SSF51735">
    <property type="entry name" value="NAD(P)-binding Rossmann-fold domains"/>
    <property type="match status" value="1"/>
</dbReference>
<dbReference type="InterPro" id="IPR020843">
    <property type="entry name" value="ER"/>
</dbReference>
<dbReference type="GO" id="GO:0005737">
    <property type="term" value="C:cytoplasm"/>
    <property type="evidence" value="ECO:0007669"/>
    <property type="project" value="TreeGrafter"/>
</dbReference>
<dbReference type="SUPFAM" id="SSF50129">
    <property type="entry name" value="GroES-like"/>
    <property type="match status" value="1"/>
</dbReference>
<evidence type="ECO:0000259" key="8">
    <source>
        <dbReference type="SMART" id="SM00829"/>
    </source>
</evidence>
<dbReference type="PANTHER" id="PTHR42940:SF8">
    <property type="entry name" value="VACUOLAR PROTEIN SORTING-ASSOCIATED PROTEIN 11"/>
    <property type="match status" value="1"/>
</dbReference>
<dbReference type="InterPro" id="IPR013149">
    <property type="entry name" value="ADH-like_C"/>
</dbReference>
<name>A0A934TYL4_9BURK</name>
<evidence type="ECO:0000256" key="6">
    <source>
        <dbReference type="ARBA" id="ARBA00023002"/>
    </source>
</evidence>
<dbReference type="Pfam" id="PF08240">
    <property type="entry name" value="ADH_N"/>
    <property type="match status" value="1"/>
</dbReference>
<organism evidence="9 10">
    <name type="scientific">Ramlibacter ginsenosidimutans</name>
    <dbReference type="NCBI Taxonomy" id="502333"/>
    <lineage>
        <taxon>Bacteria</taxon>
        <taxon>Pseudomonadati</taxon>
        <taxon>Pseudomonadota</taxon>
        <taxon>Betaproteobacteria</taxon>
        <taxon>Burkholderiales</taxon>
        <taxon>Comamonadaceae</taxon>
        <taxon>Ramlibacter</taxon>
    </lineage>
</organism>
<reference evidence="9" key="1">
    <citation type="journal article" date="2012" name="J. Microbiol. Biotechnol.">
        <title>Ramlibacter ginsenosidimutans sp. nov., with ginsenoside-converting activity.</title>
        <authorList>
            <person name="Wang L."/>
            <person name="An D.S."/>
            <person name="Kim S.G."/>
            <person name="Jin F.X."/>
            <person name="Kim S.C."/>
            <person name="Lee S.T."/>
            <person name="Im W.T."/>
        </authorList>
    </citation>
    <scope>NUCLEOTIDE SEQUENCE</scope>
    <source>
        <strain evidence="9">KACC 17527</strain>
    </source>
</reference>
<dbReference type="InterPro" id="IPR011032">
    <property type="entry name" value="GroES-like_sf"/>
</dbReference>
<keyword evidence="6" id="KW-0560">Oxidoreductase</keyword>
<dbReference type="Proteomes" id="UP000630528">
    <property type="component" value="Unassembled WGS sequence"/>
</dbReference>
<keyword evidence="10" id="KW-1185">Reference proteome</keyword>
<evidence type="ECO:0000256" key="1">
    <source>
        <dbReference type="ARBA" id="ARBA00001947"/>
    </source>
</evidence>
<comment type="similarity">
    <text evidence="2 7">Belongs to the zinc-containing alcohol dehydrogenase family.</text>
</comment>
<dbReference type="RefSeq" id="WP_201178088.1">
    <property type="nucleotide sequence ID" value="NZ_JAEPWM010000021.1"/>
</dbReference>
<evidence type="ECO:0000256" key="4">
    <source>
        <dbReference type="ARBA" id="ARBA00022723"/>
    </source>
</evidence>
<dbReference type="Gene3D" id="3.40.50.720">
    <property type="entry name" value="NAD(P)-binding Rossmann-like Domain"/>
    <property type="match status" value="1"/>
</dbReference>
<evidence type="ECO:0000313" key="9">
    <source>
        <dbReference type="EMBL" id="MBK6009466.1"/>
    </source>
</evidence>
<dbReference type="GO" id="GO:0008270">
    <property type="term" value="F:zinc ion binding"/>
    <property type="evidence" value="ECO:0007669"/>
    <property type="project" value="InterPro"/>
</dbReference>
<gene>
    <name evidence="9" type="ORF">JJB11_25490</name>
</gene>
<dbReference type="PROSITE" id="PS00059">
    <property type="entry name" value="ADH_ZINC"/>
    <property type="match status" value="1"/>
</dbReference>
<keyword evidence="4 7" id="KW-0479">Metal-binding</keyword>
<dbReference type="InterPro" id="IPR036291">
    <property type="entry name" value="NAD(P)-bd_dom_sf"/>
</dbReference>
<comment type="cofactor">
    <cofactor evidence="1 7">
        <name>Zn(2+)</name>
        <dbReference type="ChEBI" id="CHEBI:29105"/>
    </cofactor>
</comment>
<dbReference type="PANTHER" id="PTHR42940">
    <property type="entry name" value="ALCOHOL DEHYDROGENASE 1-RELATED"/>
    <property type="match status" value="1"/>
</dbReference>
<proteinExistence type="inferred from homology"/>
<evidence type="ECO:0000256" key="2">
    <source>
        <dbReference type="ARBA" id="ARBA00008072"/>
    </source>
</evidence>
<dbReference type="AlphaFoldDB" id="A0A934TYL4"/>